<evidence type="ECO:0000259" key="7">
    <source>
        <dbReference type="PROSITE" id="PS50002"/>
    </source>
</evidence>
<dbReference type="PROSITE" id="PS50002">
    <property type="entry name" value="SH3"/>
    <property type="match status" value="1"/>
</dbReference>
<dbReference type="InterPro" id="IPR000219">
    <property type="entry name" value="DH_dom"/>
</dbReference>
<dbReference type="AlphaFoldDB" id="A0A8J1J5H3"/>
<evidence type="ECO:0000256" key="5">
    <source>
        <dbReference type="PROSITE-ProRule" id="PRU00192"/>
    </source>
</evidence>
<dbReference type="CTD" id="221178"/>
<dbReference type="Pfam" id="PF00621">
    <property type="entry name" value="RhoGEF"/>
    <property type="match status" value="1"/>
</dbReference>
<keyword evidence="10" id="KW-1185">Reference proteome</keyword>
<evidence type="ECO:0000259" key="9">
    <source>
        <dbReference type="PROSITE" id="PS50010"/>
    </source>
</evidence>
<dbReference type="FunFam" id="2.30.30.40:FF:000037">
    <property type="entry name" value="Rho guanine nucleotide exchange factor 9"/>
    <property type="match status" value="1"/>
</dbReference>
<evidence type="ECO:0000256" key="3">
    <source>
        <dbReference type="ARBA" id="ARBA00022490"/>
    </source>
</evidence>
<accession>A0A8J1J5H3</accession>
<evidence type="ECO:0000256" key="2">
    <source>
        <dbReference type="ARBA" id="ARBA00022443"/>
    </source>
</evidence>
<feature type="compositionally biased region" description="Basic residues" evidence="6">
    <location>
        <begin position="1060"/>
        <end position="1072"/>
    </location>
</feature>
<evidence type="ECO:0000256" key="1">
    <source>
        <dbReference type="ARBA" id="ARBA00004496"/>
    </source>
</evidence>
<evidence type="ECO:0000256" key="6">
    <source>
        <dbReference type="SAM" id="MobiDB-lite"/>
    </source>
</evidence>
<keyword evidence="3" id="KW-0963">Cytoplasm</keyword>
<dbReference type="GO" id="GO:0005085">
    <property type="term" value="F:guanyl-nucleotide exchange factor activity"/>
    <property type="evidence" value="ECO:0007669"/>
    <property type="project" value="UniProtKB-KW"/>
</dbReference>
<feature type="region of interest" description="Disordered" evidence="6">
    <location>
        <begin position="1055"/>
        <end position="1074"/>
    </location>
</feature>
<dbReference type="InterPro" id="IPR036028">
    <property type="entry name" value="SH3-like_dom_sf"/>
</dbReference>
<feature type="region of interest" description="Disordered" evidence="6">
    <location>
        <begin position="19"/>
        <end position="52"/>
    </location>
</feature>
<feature type="domain" description="PH" evidence="8">
    <location>
        <begin position="935"/>
        <end position="1041"/>
    </location>
</feature>
<feature type="compositionally biased region" description="Low complexity" evidence="6">
    <location>
        <begin position="193"/>
        <end position="204"/>
    </location>
</feature>
<comment type="subcellular location">
    <subcellularLocation>
        <location evidence="1">Cytoplasm</location>
    </subcellularLocation>
</comment>
<dbReference type="PANTHER" id="PTHR47544">
    <property type="entry name" value="RHO GUANINE NUCLEOTIDE EXCHANGE FACTOR 4"/>
    <property type="match status" value="1"/>
</dbReference>
<dbReference type="PROSITE" id="PS50003">
    <property type="entry name" value="PH_DOMAIN"/>
    <property type="match status" value="1"/>
</dbReference>
<dbReference type="SMART" id="SM00326">
    <property type="entry name" value="SH3"/>
    <property type="match status" value="1"/>
</dbReference>
<evidence type="ECO:0000313" key="10">
    <source>
        <dbReference type="Proteomes" id="UP000008143"/>
    </source>
</evidence>
<dbReference type="Proteomes" id="UP000008143">
    <property type="component" value="Chromosome 2"/>
</dbReference>
<dbReference type="Gene3D" id="2.30.29.30">
    <property type="entry name" value="Pleckstrin-homology domain (PH domain)/Phosphotyrosine-binding domain (PTB)"/>
    <property type="match status" value="1"/>
</dbReference>
<dbReference type="SUPFAM" id="SSF48065">
    <property type="entry name" value="DBL homology domain (DH-domain)"/>
    <property type="match status" value="1"/>
</dbReference>
<proteinExistence type="predicted"/>
<evidence type="ECO:0000256" key="4">
    <source>
        <dbReference type="ARBA" id="ARBA00022658"/>
    </source>
</evidence>
<dbReference type="InterPro" id="IPR035899">
    <property type="entry name" value="DBL_dom_sf"/>
</dbReference>
<dbReference type="InterPro" id="IPR011993">
    <property type="entry name" value="PH-like_dom_sf"/>
</dbReference>
<evidence type="ECO:0000313" key="12">
    <source>
        <dbReference type="Xenbase" id="XB-GENE-991808"/>
    </source>
</evidence>
<dbReference type="SUPFAM" id="SSF50044">
    <property type="entry name" value="SH3-domain"/>
    <property type="match status" value="1"/>
</dbReference>
<keyword evidence="2 5" id="KW-0728">SH3 domain</keyword>
<protein>
    <submittedName>
        <fullName evidence="11">Spermatogenesis-associated protein 13 isoform X2</fullName>
    </submittedName>
</protein>
<keyword evidence="4" id="KW-0344">Guanine-nucleotide releasing factor</keyword>
<dbReference type="SMART" id="SM00325">
    <property type="entry name" value="RhoGEF"/>
    <property type="match status" value="1"/>
</dbReference>
<feature type="region of interest" description="Disordered" evidence="6">
    <location>
        <begin position="246"/>
        <end position="290"/>
    </location>
</feature>
<feature type="compositionally biased region" description="Polar residues" evidence="6">
    <location>
        <begin position="377"/>
        <end position="415"/>
    </location>
</feature>
<dbReference type="Pfam" id="PF22697">
    <property type="entry name" value="SOS1_NGEF_PH"/>
    <property type="match status" value="1"/>
</dbReference>
<dbReference type="Gene3D" id="2.30.30.40">
    <property type="entry name" value="SH3 Domains"/>
    <property type="match status" value="1"/>
</dbReference>
<gene>
    <name evidence="11 12" type="primary">spata13</name>
</gene>
<feature type="region of interest" description="Disordered" evidence="6">
    <location>
        <begin position="466"/>
        <end position="540"/>
    </location>
</feature>
<feature type="compositionally biased region" description="Basic and acidic residues" evidence="6">
    <location>
        <begin position="272"/>
        <end position="282"/>
    </location>
</feature>
<dbReference type="CDD" id="cd00160">
    <property type="entry name" value="RhoGEF"/>
    <property type="match status" value="1"/>
</dbReference>
<dbReference type="CDD" id="cd11973">
    <property type="entry name" value="SH3_ASEF"/>
    <property type="match status" value="1"/>
</dbReference>
<dbReference type="RefSeq" id="XP_031753118.1">
    <property type="nucleotide sequence ID" value="XM_031897258.1"/>
</dbReference>
<dbReference type="Xenbase" id="XB-GENE-991808">
    <property type="gene designation" value="spata13"/>
</dbReference>
<dbReference type="AGR" id="Xenbase:XB-GENE-991808"/>
<dbReference type="SUPFAM" id="SSF50729">
    <property type="entry name" value="PH domain-like"/>
    <property type="match status" value="1"/>
</dbReference>
<dbReference type="GeneID" id="100485539"/>
<dbReference type="SMART" id="SM00233">
    <property type="entry name" value="PH"/>
    <property type="match status" value="1"/>
</dbReference>
<feature type="region of interest" description="Disordered" evidence="6">
    <location>
        <begin position="311"/>
        <end position="357"/>
    </location>
</feature>
<dbReference type="FunFam" id="1.20.900.10:FF:000002">
    <property type="entry name" value="Rho guanine nucleotide exchange factor 9"/>
    <property type="match status" value="1"/>
</dbReference>
<dbReference type="InterPro" id="IPR001452">
    <property type="entry name" value="SH3_domain"/>
</dbReference>
<dbReference type="PANTHER" id="PTHR47544:SF5">
    <property type="entry name" value="SPERMATOGENESIS-ASSOCIATED 13"/>
    <property type="match status" value="1"/>
</dbReference>
<dbReference type="InterPro" id="IPR055251">
    <property type="entry name" value="SOS1_NGEF_PH"/>
</dbReference>
<organism evidence="10 11">
    <name type="scientific">Xenopus tropicalis</name>
    <name type="common">Western clawed frog</name>
    <name type="synonym">Silurana tropicalis</name>
    <dbReference type="NCBI Taxonomy" id="8364"/>
    <lineage>
        <taxon>Eukaryota</taxon>
        <taxon>Metazoa</taxon>
        <taxon>Chordata</taxon>
        <taxon>Craniata</taxon>
        <taxon>Vertebrata</taxon>
        <taxon>Euteleostomi</taxon>
        <taxon>Amphibia</taxon>
        <taxon>Batrachia</taxon>
        <taxon>Anura</taxon>
        <taxon>Pipoidea</taxon>
        <taxon>Pipidae</taxon>
        <taxon>Xenopodinae</taxon>
        <taxon>Xenopus</taxon>
        <taxon>Silurana</taxon>
    </lineage>
</organism>
<name>A0A8J1J5H3_XENTR</name>
<feature type="domain" description="DH" evidence="9">
    <location>
        <begin position="720"/>
        <end position="904"/>
    </location>
</feature>
<evidence type="ECO:0000313" key="11">
    <source>
        <dbReference type="RefSeq" id="XP_031753118.1"/>
    </source>
</evidence>
<dbReference type="InterPro" id="IPR001849">
    <property type="entry name" value="PH_domain"/>
</dbReference>
<dbReference type="Gene3D" id="1.20.900.10">
    <property type="entry name" value="Dbl homology (DH) domain"/>
    <property type="match status" value="1"/>
</dbReference>
<feature type="compositionally biased region" description="Polar residues" evidence="6">
    <location>
        <begin position="508"/>
        <end position="520"/>
    </location>
</feature>
<dbReference type="PROSITE" id="PS50010">
    <property type="entry name" value="DH_2"/>
    <property type="match status" value="1"/>
</dbReference>
<feature type="compositionally biased region" description="Basic and acidic residues" evidence="6">
    <location>
        <begin position="474"/>
        <end position="487"/>
    </location>
</feature>
<sequence length="1134" mass="128760">MVESMTSLCNGCENGTIANSQAIDNGDTRTLADGTGHGGESSTNNEDLHDDNQNSSKLVYFFTTSKQRTNLNNERPRSMMAVGNSSTWNALSSLRKMGSFKKLKSSVLQGIQAKENANIISDNETDVQKCKPSRMPLSKSMQDGYNLADGLQSDGSDAEETDNAFLRSTHRSRSIRRAYGSGRINLSDTDKASSSQSPLRPLSPVRQEHSNCEIIVKDLKGSQVIYRRSKSTDNLNFLKKSSFKRKSTSNLTDIKSNSEKEIVQKAPLSTPDSDRMDTTPERRSKRWRSPIRAKDFDRVLKIMSNVTDGHWKREGSRCTSPAPEESHRSRPNSRLHDDYSRRVSSSADTERRKSAISAPSPVPLVVCRLSYTDSNMDYPDSETQVKSAESRQCSGSLCTEPSNKSDTSSSLNQLDNEVFYADGEEPKPHTPSATGTPVRPTAPKPQSPSMELYKSAISIHCQNHSTLSLSSMESDERTEPTAPKVERSPPSFKDSTKPSYYDDGNEDSGISSHSQLSLNAVSEEKQEEPVPRPPIPAHKVPPYKAVSARLRPFALSQSTPIGLDRVGRQQQLRASNISADGGAEASALVDDNGSEEDYSYEELCQGNPRYLQPGGEQLAINELISDGSVVYAEALWDHVTMDDQELAFKAGEVIRVLEASNKDWWWGRIRDREAWFPASFVRLRVNQEDVSENSCSFHEEDHDMTVSKSRHKNAENMDQMRANVVREIMDTERVYIKHLKDICEGYIKQCRKHTGMFTEGQLNTIFGNIEDIYKFQKKFLKDLEKKHNKDEPHLSEIGDCFLNNQDDFSIYSEYCNNHPNACLELSNLIKQGKYRHFFEACRLLQQMIDIAIDGFLLTPVQKICKYPLQLAELLKYTTQEHSDYSKIKEAYEAMKNVACLINERKRRLESIDKIARWQVSIVGWEGQDILARSSELIHSGELTMIIKQGKSQQRTFFLFDHQLVFCKKDLLRRDILYYKGRIDMDEMEFADVEDGKDRDFNLNIKNAFKVMNRLTDEVNLFCAKKQEDKQRWIQAFLDERKRVQDDKDMGMEISEDQKKQAMHNAKRSRQGKMKGVSYNGVPTVPPHQSLHPIHQRHITVPTSIPQQQVFALAEPKRKNSPFWSTITKLTPFKK</sequence>
<feature type="region of interest" description="Disordered" evidence="6">
    <location>
        <begin position="377"/>
        <end position="449"/>
    </location>
</feature>
<dbReference type="Pfam" id="PF00018">
    <property type="entry name" value="SH3_1"/>
    <property type="match status" value="1"/>
</dbReference>
<evidence type="ECO:0000259" key="8">
    <source>
        <dbReference type="PROSITE" id="PS50003"/>
    </source>
</evidence>
<feature type="domain" description="SH3" evidence="7">
    <location>
        <begin position="627"/>
        <end position="686"/>
    </location>
</feature>
<feature type="compositionally biased region" description="Basic and acidic residues" evidence="6">
    <location>
        <begin position="324"/>
        <end position="341"/>
    </location>
</feature>
<dbReference type="CDD" id="cd01224">
    <property type="entry name" value="PH_Collybistin_ASEF"/>
    <property type="match status" value="1"/>
</dbReference>
<reference evidence="11" key="1">
    <citation type="submission" date="2025-08" db="UniProtKB">
        <authorList>
            <consortium name="RefSeq"/>
        </authorList>
    </citation>
    <scope>IDENTIFICATION</scope>
    <source>
        <strain evidence="11">Nigerian</strain>
        <tissue evidence="11">Liver and blood</tissue>
    </source>
</reference>
<feature type="region of interest" description="Disordered" evidence="6">
    <location>
        <begin position="125"/>
        <end position="208"/>
    </location>
</feature>
<dbReference type="GO" id="GO:0005737">
    <property type="term" value="C:cytoplasm"/>
    <property type="evidence" value="ECO:0007669"/>
    <property type="project" value="UniProtKB-SubCell"/>
</dbReference>